<dbReference type="Proteomes" id="UP001175271">
    <property type="component" value="Unassembled WGS sequence"/>
</dbReference>
<feature type="signal peptide" evidence="1">
    <location>
        <begin position="1"/>
        <end position="22"/>
    </location>
</feature>
<protein>
    <submittedName>
        <fullName evidence="2">Uncharacterized protein</fullName>
    </submittedName>
</protein>
<evidence type="ECO:0000313" key="3">
    <source>
        <dbReference type="Proteomes" id="UP001175271"/>
    </source>
</evidence>
<comment type="caution">
    <text evidence="2">The sequence shown here is derived from an EMBL/GenBank/DDBJ whole genome shotgun (WGS) entry which is preliminary data.</text>
</comment>
<accession>A0AA39M804</accession>
<dbReference type="EMBL" id="JAUCMV010000001">
    <property type="protein sequence ID" value="KAK0424966.1"/>
    <property type="molecule type" value="Genomic_DNA"/>
</dbReference>
<keyword evidence="3" id="KW-1185">Reference proteome</keyword>
<name>A0AA39M804_9BILA</name>
<proteinExistence type="predicted"/>
<gene>
    <name evidence="2" type="ORF">QR680_008951</name>
</gene>
<dbReference type="AlphaFoldDB" id="A0AA39M804"/>
<reference evidence="2" key="1">
    <citation type="submission" date="2023-06" db="EMBL/GenBank/DDBJ databases">
        <title>Genomic analysis of the entomopathogenic nematode Steinernema hermaphroditum.</title>
        <authorList>
            <person name="Schwarz E.M."/>
            <person name="Heppert J.K."/>
            <person name="Baniya A."/>
            <person name="Schwartz H.T."/>
            <person name="Tan C.-H."/>
            <person name="Antoshechkin I."/>
            <person name="Sternberg P.W."/>
            <person name="Goodrich-Blair H."/>
            <person name="Dillman A.R."/>
        </authorList>
    </citation>
    <scope>NUCLEOTIDE SEQUENCE</scope>
    <source>
        <strain evidence="2">PS9179</strain>
        <tissue evidence="2">Whole animal</tissue>
    </source>
</reference>
<feature type="chain" id="PRO_5041350087" evidence="1">
    <location>
        <begin position="23"/>
        <end position="126"/>
    </location>
</feature>
<organism evidence="2 3">
    <name type="scientific">Steinernema hermaphroditum</name>
    <dbReference type="NCBI Taxonomy" id="289476"/>
    <lineage>
        <taxon>Eukaryota</taxon>
        <taxon>Metazoa</taxon>
        <taxon>Ecdysozoa</taxon>
        <taxon>Nematoda</taxon>
        <taxon>Chromadorea</taxon>
        <taxon>Rhabditida</taxon>
        <taxon>Tylenchina</taxon>
        <taxon>Panagrolaimomorpha</taxon>
        <taxon>Strongyloidoidea</taxon>
        <taxon>Steinernematidae</taxon>
        <taxon>Steinernema</taxon>
    </lineage>
</organism>
<evidence type="ECO:0000313" key="2">
    <source>
        <dbReference type="EMBL" id="KAK0424966.1"/>
    </source>
</evidence>
<keyword evidence="1" id="KW-0732">Signal</keyword>
<sequence>MKSSKLLSFSLFVFLALALTRAEDRCDCASIVAEKEKSIDSMIHTTIETHQLECDKKDVHEVGEYMEQQVVDALGNDFTCPPGSPKLEAIDTPCESLTQQVVLFNAVVRNFYGLQEQACGCGCAKA</sequence>
<evidence type="ECO:0000256" key="1">
    <source>
        <dbReference type="SAM" id="SignalP"/>
    </source>
</evidence>